<organism evidence="2 3">
    <name type="scientific">Oryzias melastigma</name>
    <name type="common">Marine medaka</name>
    <dbReference type="NCBI Taxonomy" id="30732"/>
    <lineage>
        <taxon>Eukaryota</taxon>
        <taxon>Metazoa</taxon>
        <taxon>Chordata</taxon>
        <taxon>Craniata</taxon>
        <taxon>Vertebrata</taxon>
        <taxon>Euteleostomi</taxon>
        <taxon>Actinopterygii</taxon>
        <taxon>Neopterygii</taxon>
        <taxon>Teleostei</taxon>
        <taxon>Neoteleostei</taxon>
        <taxon>Acanthomorphata</taxon>
        <taxon>Ovalentaria</taxon>
        <taxon>Atherinomorphae</taxon>
        <taxon>Beloniformes</taxon>
        <taxon>Adrianichthyidae</taxon>
        <taxon>Oryziinae</taxon>
        <taxon>Oryzias</taxon>
    </lineage>
</organism>
<feature type="region of interest" description="Disordered" evidence="1">
    <location>
        <begin position="25"/>
        <end position="122"/>
    </location>
</feature>
<name>A0A834CG24_ORYME</name>
<comment type="caution">
    <text evidence="2">The sequence shown here is derived from an EMBL/GenBank/DDBJ whole genome shotgun (WGS) entry which is preliminary data.</text>
</comment>
<dbReference type="AlphaFoldDB" id="A0A834CG24"/>
<evidence type="ECO:0000313" key="2">
    <source>
        <dbReference type="EMBL" id="KAF6728584.1"/>
    </source>
</evidence>
<gene>
    <name evidence="2" type="ORF">FQA47_025573</name>
</gene>
<protein>
    <submittedName>
        <fullName evidence="2">Uncharacterized protein</fullName>
    </submittedName>
</protein>
<feature type="compositionally biased region" description="Basic and acidic residues" evidence="1">
    <location>
        <begin position="32"/>
        <end position="53"/>
    </location>
</feature>
<reference evidence="2" key="1">
    <citation type="journal article" name="BMC Genomics">
        <title>Long-read sequencing and de novo genome assembly of marine medaka (Oryzias melastigma).</title>
        <authorList>
            <person name="Liang P."/>
            <person name="Saqib H.S.A."/>
            <person name="Ni X."/>
            <person name="Shen Y."/>
        </authorList>
    </citation>
    <scope>NUCLEOTIDE SEQUENCE</scope>
    <source>
        <strain evidence="2">Bigg-433</strain>
    </source>
</reference>
<evidence type="ECO:0000313" key="3">
    <source>
        <dbReference type="Proteomes" id="UP000646548"/>
    </source>
</evidence>
<proteinExistence type="predicted"/>
<dbReference type="Proteomes" id="UP000646548">
    <property type="component" value="Unassembled WGS sequence"/>
</dbReference>
<sequence length="122" mass="14198">MKSVRFRVYMSRLLQQLHLRRSSFERLPISGEYRRGERRRERGDDEGGNEGRLEAAGGLELQLPRSLPSRYRQTAKCAREDNETGLDGAQQKKEEEEEGDAVGREGEKEERQGEMFKQQQIN</sequence>
<feature type="compositionally biased region" description="Basic and acidic residues" evidence="1">
    <location>
        <begin position="101"/>
        <end position="114"/>
    </location>
</feature>
<dbReference type="EMBL" id="WKFB01000277">
    <property type="protein sequence ID" value="KAF6728584.1"/>
    <property type="molecule type" value="Genomic_DNA"/>
</dbReference>
<evidence type="ECO:0000256" key="1">
    <source>
        <dbReference type="SAM" id="MobiDB-lite"/>
    </source>
</evidence>
<accession>A0A834CG24</accession>